<dbReference type="InterPro" id="IPR003193">
    <property type="entry name" value="ADP-ribosyl_cyclase"/>
</dbReference>
<dbReference type="GO" id="GO:0061809">
    <property type="term" value="F:NAD+ nucleosidase activity, cyclic ADP-ribose generating"/>
    <property type="evidence" value="ECO:0007669"/>
    <property type="project" value="UniProtKB-EC"/>
</dbReference>
<evidence type="ECO:0000256" key="6">
    <source>
        <dbReference type="ARBA" id="ARBA00023157"/>
    </source>
</evidence>
<protein>
    <recommendedName>
        <fullName evidence="2">ADP-ribosyl cyclase/cyclic ADP-ribose hydrolase</fullName>
        <ecNumber evidence="2">3.2.2.6</ecNumber>
    </recommendedName>
</protein>
<dbReference type="PANTHER" id="PTHR10912">
    <property type="entry name" value="ADP-RIBOSYL CYCLASE"/>
    <property type="match status" value="1"/>
</dbReference>
<evidence type="ECO:0000256" key="2">
    <source>
        <dbReference type="ARBA" id="ARBA00011982"/>
    </source>
</evidence>
<feature type="non-terminal residue" evidence="7">
    <location>
        <position position="1"/>
    </location>
</feature>
<gene>
    <name evidence="7" type="ORF">N322_11491</name>
</gene>
<keyword evidence="8" id="KW-1185">Reference proteome</keyword>
<dbReference type="PANTHER" id="PTHR10912:SF4">
    <property type="entry name" value="ADP-RIBOSYL CYCLASE_CYCLIC ADP-RIBOSE HYDROLASE 2"/>
    <property type="match status" value="1"/>
</dbReference>
<proteinExistence type="inferred from homology"/>
<organism evidence="7 8">
    <name type="scientific">Cariama cristata</name>
    <name type="common">Red-legged seriema</name>
    <dbReference type="NCBI Taxonomy" id="54380"/>
    <lineage>
        <taxon>Eukaryota</taxon>
        <taxon>Metazoa</taxon>
        <taxon>Chordata</taxon>
        <taxon>Craniata</taxon>
        <taxon>Vertebrata</taxon>
        <taxon>Euteleostomi</taxon>
        <taxon>Archelosauria</taxon>
        <taxon>Archosauria</taxon>
        <taxon>Dinosauria</taxon>
        <taxon>Saurischia</taxon>
        <taxon>Theropoda</taxon>
        <taxon>Coelurosauria</taxon>
        <taxon>Aves</taxon>
        <taxon>Neognathae</taxon>
        <taxon>Neoaves</taxon>
        <taxon>Telluraves</taxon>
        <taxon>Australaves</taxon>
        <taxon>Cariamiformes</taxon>
        <taxon>Cariamidae</taxon>
        <taxon>Cariama</taxon>
    </lineage>
</organism>
<comment type="similarity">
    <text evidence="1">Belongs to the ADP-ribosyl cyclase family.</text>
</comment>
<feature type="non-terminal residue" evidence="7">
    <location>
        <position position="60"/>
    </location>
</feature>
<evidence type="ECO:0000256" key="1">
    <source>
        <dbReference type="ARBA" id="ARBA00005406"/>
    </source>
</evidence>
<name>A0A091M5E4_CARIC</name>
<dbReference type="SUPFAM" id="SSF52309">
    <property type="entry name" value="N-(deoxy)ribosyltransferase-like"/>
    <property type="match status" value="1"/>
</dbReference>
<evidence type="ECO:0000256" key="3">
    <source>
        <dbReference type="ARBA" id="ARBA00022679"/>
    </source>
</evidence>
<evidence type="ECO:0000256" key="4">
    <source>
        <dbReference type="ARBA" id="ARBA00022801"/>
    </source>
</evidence>
<keyword evidence="4" id="KW-0378">Hydrolase</keyword>
<dbReference type="GO" id="GO:0030890">
    <property type="term" value="P:positive regulation of B cell proliferation"/>
    <property type="evidence" value="ECO:0007669"/>
    <property type="project" value="TreeGrafter"/>
</dbReference>
<accession>A0A091M5E4</accession>
<dbReference type="Gene3D" id="3.40.50.720">
    <property type="entry name" value="NAD(P)-binding Rossmann-like Domain"/>
    <property type="match status" value="1"/>
</dbReference>
<dbReference type="GO" id="GO:0005886">
    <property type="term" value="C:plasma membrane"/>
    <property type="evidence" value="ECO:0007669"/>
    <property type="project" value="TreeGrafter"/>
</dbReference>
<dbReference type="Pfam" id="PF02267">
    <property type="entry name" value="Rib_hydrolayse"/>
    <property type="match status" value="1"/>
</dbReference>
<keyword evidence="3" id="KW-0808">Transferase</keyword>
<dbReference type="EMBL" id="KK519602">
    <property type="protein sequence ID" value="KFP65927.1"/>
    <property type="molecule type" value="Genomic_DNA"/>
</dbReference>
<sequence length="60" mass="6935">FFADYEIPNLQKDKISQIVIWVVDDIEGPDRDSCGTHTVKILENRLKTLGYDVTCTDNYK</sequence>
<dbReference type="EC" id="3.2.2.6" evidence="2"/>
<dbReference type="GO" id="GO:0016740">
    <property type="term" value="F:transferase activity"/>
    <property type="evidence" value="ECO:0007669"/>
    <property type="project" value="UniProtKB-KW"/>
</dbReference>
<evidence type="ECO:0000256" key="5">
    <source>
        <dbReference type="ARBA" id="ARBA00023027"/>
    </source>
</evidence>
<reference evidence="7 8" key="1">
    <citation type="submission" date="2014-04" db="EMBL/GenBank/DDBJ databases">
        <title>Genome evolution of avian class.</title>
        <authorList>
            <person name="Zhang G."/>
            <person name="Li C."/>
        </authorList>
    </citation>
    <scope>NUCLEOTIDE SEQUENCE [LARGE SCALE GENOMIC DNA]</scope>
    <source>
        <strain evidence="7">BGI_N322</strain>
    </source>
</reference>
<evidence type="ECO:0000313" key="8">
    <source>
        <dbReference type="Proteomes" id="UP000054116"/>
    </source>
</evidence>
<keyword evidence="6" id="KW-1015">Disulfide bond</keyword>
<evidence type="ECO:0000313" key="7">
    <source>
        <dbReference type="EMBL" id="KFP65927.1"/>
    </source>
</evidence>
<dbReference type="AlphaFoldDB" id="A0A091M5E4"/>
<keyword evidence="5" id="KW-0520">NAD</keyword>
<dbReference type="Proteomes" id="UP000054116">
    <property type="component" value="Unassembled WGS sequence"/>
</dbReference>
<dbReference type="GO" id="GO:0016849">
    <property type="term" value="F:phosphorus-oxygen lyase activity"/>
    <property type="evidence" value="ECO:0007669"/>
    <property type="project" value="TreeGrafter"/>
</dbReference>